<dbReference type="Proteomes" id="UP000069001">
    <property type="component" value="Unassembled WGS sequence"/>
</dbReference>
<dbReference type="GO" id="GO:0051537">
    <property type="term" value="F:2 iron, 2 sulfur cluster binding"/>
    <property type="evidence" value="ECO:0007669"/>
    <property type="project" value="UniProtKB-UniRule"/>
</dbReference>
<dbReference type="EMBL" id="LOYH01000061">
    <property type="protein sequence ID" value="KVK80439.1"/>
    <property type="molecule type" value="Genomic_DNA"/>
</dbReference>
<evidence type="ECO:0000256" key="2">
    <source>
        <dbReference type="ARBA" id="ARBA00006486"/>
    </source>
</evidence>
<evidence type="ECO:0000313" key="19">
    <source>
        <dbReference type="Proteomes" id="UP000069001"/>
    </source>
</evidence>
<feature type="active site" description="Proton acceptor" evidence="15">
    <location>
        <position position="473"/>
    </location>
</feature>
<dbReference type="PROSITE" id="PS00887">
    <property type="entry name" value="ILVD_EDD_2"/>
    <property type="match status" value="1"/>
</dbReference>
<dbReference type="GO" id="GO:0004160">
    <property type="term" value="F:dihydroxy-acid dehydratase activity"/>
    <property type="evidence" value="ECO:0007669"/>
    <property type="project" value="UniProtKB-UniRule"/>
</dbReference>
<feature type="binding site" evidence="15">
    <location>
        <position position="108"/>
    </location>
    <ligand>
        <name>[2Fe-2S] cluster</name>
        <dbReference type="ChEBI" id="CHEBI:190135"/>
    </ligand>
</feature>
<dbReference type="InterPro" id="IPR056740">
    <property type="entry name" value="ILV_EDD_C"/>
</dbReference>
<comment type="catalytic activity">
    <reaction evidence="15">
        <text>(2R,3R)-2,3-dihydroxy-3-methylpentanoate = (S)-3-methyl-2-oxopentanoate + H2O</text>
        <dbReference type="Rhea" id="RHEA:27694"/>
        <dbReference type="ChEBI" id="CHEBI:15377"/>
        <dbReference type="ChEBI" id="CHEBI:35146"/>
        <dbReference type="ChEBI" id="CHEBI:49258"/>
        <dbReference type="EC" id="4.2.1.9"/>
    </reaction>
</comment>
<dbReference type="PANTHER" id="PTHR21000:SF5">
    <property type="entry name" value="DIHYDROXY-ACID DEHYDRATASE, MITOCHONDRIAL"/>
    <property type="match status" value="1"/>
</dbReference>
<dbReference type="EC" id="4.2.1.9" evidence="14 15"/>
<comment type="pathway">
    <text evidence="12 15">Amino-acid biosynthesis; L-valine biosynthesis; L-valine from pyruvate: step 3/4.</text>
</comment>
<dbReference type="SUPFAM" id="SSF143975">
    <property type="entry name" value="IlvD/EDD N-terminal domain-like"/>
    <property type="match status" value="1"/>
</dbReference>
<keyword evidence="8 15" id="KW-0411">Iron-sulfur</keyword>
<evidence type="ECO:0000259" key="17">
    <source>
        <dbReference type="Pfam" id="PF24877"/>
    </source>
</evidence>
<dbReference type="UniPathway" id="UPA00047">
    <property type="reaction ID" value="UER00057"/>
</dbReference>
<evidence type="ECO:0000259" key="16">
    <source>
        <dbReference type="Pfam" id="PF00920"/>
    </source>
</evidence>
<evidence type="ECO:0000256" key="3">
    <source>
        <dbReference type="ARBA" id="ARBA00022605"/>
    </source>
</evidence>
<feature type="binding site" evidence="15">
    <location>
        <position position="82"/>
    </location>
    <ligand>
        <name>Mg(2+)</name>
        <dbReference type="ChEBI" id="CHEBI:18420"/>
    </ligand>
</feature>
<dbReference type="NCBIfam" id="NF002068">
    <property type="entry name" value="PRK00911.1"/>
    <property type="match status" value="1"/>
</dbReference>
<name>A0A124SV72_BURCE</name>
<evidence type="ECO:0000256" key="6">
    <source>
        <dbReference type="ARBA" id="ARBA00022842"/>
    </source>
</evidence>
<dbReference type="UniPathway" id="UPA00049">
    <property type="reaction ID" value="UER00061"/>
</dbReference>
<gene>
    <name evidence="15" type="primary">ilvD</name>
    <name evidence="18" type="ORF">WS90_17910</name>
</gene>
<dbReference type="GO" id="GO:0000287">
    <property type="term" value="F:magnesium ion binding"/>
    <property type="evidence" value="ECO:0007669"/>
    <property type="project" value="UniProtKB-UniRule"/>
</dbReference>
<comment type="caution">
    <text evidence="15">Lacks conserved residue(s) required for the propagation of feature annotation.</text>
</comment>
<dbReference type="InterPro" id="IPR037237">
    <property type="entry name" value="IlvD/EDD_N"/>
</dbReference>
<evidence type="ECO:0000256" key="14">
    <source>
        <dbReference type="ARBA" id="ARBA00029490"/>
    </source>
</evidence>
<dbReference type="SUPFAM" id="SSF52016">
    <property type="entry name" value="LeuD/IlvD-like"/>
    <property type="match status" value="1"/>
</dbReference>
<proteinExistence type="inferred from homology"/>
<protein>
    <recommendedName>
        <fullName evidence="14 15">Dihydroxy-acid dehydratase</fullName>
        <shortName evidence="15">DAD</shortName>
        <ecNumber evidence="14 15">4.2.1.9</ecNumber>
    </recommendedName>
</protein>
<dbReference type="HAMAP" id="MF_00012">
    <property type="entry name" value="IlvD"/>
    <property type="match status" value="1"/>
</dbReference>
<feature type="domain" description="Dihydroxy-acid/6-phosphogluconate dehydratase C-terminal" evidence="17">
    <location>
        <begin position="365"/>
        <end position="554"/>
    </location>
</feature>
<evidence type="ECO:0000256" key="8">
    <source>
        <dbReference type="ARBA" id="ARBA00023014"/>
    </source>
</evidence>
<dbReference type="InterPro" id="IPR000581">
    <property type="entry name" value="ILV_EDD_N"/>
</dbReference>
<comment type="cofactor">
    <cofactor evidence="1 15">
        <name>Mg(2+)</name>
        <dbReference type="ChEBI" id="CHEBI:18420"/>
    </cofactor>
</comment>
<keyword evidence="9 15" id="KW-0456">Lyase</keyword>
<dbReference type="InterPro" id="IPR020558">
    <property type="entry name" value="DiOHA_6PGluconate_deHydtase_CS"/>
</dbReference>
<evidence type="ECO:0000256" key="13">
    <source>
        <dbReference type="ARBA" id="ARBA00029437"/>
    </source>
</evidence>
<sequence>MAYNRRSKHITQGVARSPNRSMYYALGYQKDDFDKPMIGIANGHSTITPCNSGLQRLSDAAVAAVKASDANPQIFGTPTISDGMSMGTEGMKYSLVSREVIADCIETCVQGQWMDGVVVVGGCDKNMPGGMIALARLNVPGIYVYGGTIRPGNWKGRDLTIVSSFEAVGEFTAGRMSQEDFEGVEQNACPTSGSCGGMYTANTMSSSFEALGMSLLYSSTMANPDQEKVDSAAESARVLVEAVKRDLKPRDIITKASIENAVSVIMATGGSTNAVLHYLAIAHAAEVDWTIDDFERIRKRVPVICDLKPSGKYVATDLHRAGGIPQVLKILLDAGLLHGDCMTITGRTIADELKDVPAVPRADQDVIFPIDRALYKEGHLAILKGNLAEDGAVAKITGLKNPVITGPARVFDDEQSAMDAILGDRIQAGDILVLRYLGPKGGPGMPEMLAPTSAIIGKGLGESVGFITDGRFSGGTWGMVVGHVAPEAFVGGTIALVQEGDSITIDAHRLLLQLNVDDAELARRRAAWQQPAPRYTRGVLAKFAALARPANQGAVTG</sequence>
<feature type="domain" description="Dihydroxy-acid/6-phosphogluconate dehydratase N-terminal" evidence="16">
    <location>
        <begin position="35"/>
        <end position="351"/>
    </location>
</feature>
<evidence type="ECO:0000256" key="15">
    <source>
        <dbReference type="HAMAP-Rule" id="MF_00012"/>
    </source>
</evidence>
<dbReference type="PROSITE" id="PS00886">
    <property type="entry name" value="ILVD_EDD_1"/>
    <property type="match status" value="1"/>
</dbReference>
<feature type="binding site" description="via carbamate group" evidence="15">
    <location>
        <position position="125"/>
    </location>
    <ligand>
        <name>Mg(2+)</name>
        <dbReference type="ChEBI" id="CHEBI:18420"/>
    </ligand>
</feature>
<dbReference type="InterPro" id="IPR004404">
    <property type="entry name" value="DihydroxyA_deHydtase"/>
</dbReference>
<dbReference type="RefSeq" id="WP_059665124.1">
    <property type="nucleotide sequence ID" value="NZ_LOYH01000061.1"/>
</dbReference>
<reference evidence="18 19" key="1">
    <citation type="submission" date="2015-11" db="EMBL/GenBank/DDBJ databases">
        <title>Expanding the genomic diversity of Burkholderia species for the development of highly accurate diagnostics.</title>
        <authorList>
            <person name="Sahl J."/>
            <person name="Keim P."/>
            <person name="Wagner D."/>
        </authorList>
    </citation>
    <scope>NUCLEOTIDE SEQUENCE [LARGE SCALE GENOMIC DNA]</scope>
    <source>
        <strain evidence="18 19">MSMB1302</strain>
    </source>
</reference>
<evidence type="ECO:0000256" key="12">
    <source>
        <dbReference type="ARBA" id="ARBA00029436"/>
    </source>
</evidence>
<keyword evidence="10 15" id="KW-0100">Branched-chain amino acid biosynthesis</keyword>
<dbReference type="Gene3D" id="3.50.30.80">
    <property type="entry name" value="IlvD/EDD C-terminal domain-like"/>
    <property type="match status" value="1"/>
</dbReference>
<comment type="similarity">
    <text evidence="2 15">Belongs to the IlvD/Edd family.</text>
</comment>
<comment type="caution">
    <text evidence="18">The sequence shown here is derived from an EMBL/GenBank/DDBJ whole genome shotgun (WGS) entry which is preliminary data.</text>
</comment>
<dbReference type="GO" id="GO:0009097">
    <property type="term" value="P:isoleucine biosynthetic process"/>
    <property type="evidence" value="ECO:0007669"/>
    <property type="project" value="UniProtKB-UniRule"/>
</dbReference>
<feature type="binding site" evidence="15">
    <location>
        <position position="50"/>
    </location>
    <ligand>
        <name>[2Fe-2S] cluster</name>
        <dbReference type="ChEBI" id="CHEBI:190135"/>
    </ligand>
</feature>
<keyword evidence="5 15" id="KW-0479">Metal-binding</keyword>
<keyword evidence="6 15" id="KW-0460">Magnesium</keyword>
<dbReference type="Pfam" id="PF24877">
    <property type="entry name" value="ILV_EDD_C"/>
    <property type="match status" value="1"/>
</dbReference>
<keyword evidence="3 15" id="KW-0028">Amino-acid biosynthesis</keyword>
<evidence type="ECO:0000256" key="5">
    <source>
        <dbReference type="ARBA" id="ARBA00022723"/>
    </source>
</evidence>
<organism evidence="18 19">
    <name type="scientific">Burkholderia cepacia</name>
    <name type="common">Pseudomonas cepacia</name>
    <dbReference type="NCBI Taxonomy" id="292"/>
    <lineage>
        <taxon>Bacteria</taxon>
        <taxon>Pseudomonadati</taxon>
        <taxon>Pseudomonadota</taxon>
        <taxon>Betaproteobacteria</taxon>
        <taxon>Burkholderiales</taxon>
        <taxon>Burkholderiaceae</taxon>
        <taxon>Burkholderia</taxon>
        <taxon>Burkholderia cepacia complex</taxon>
    </lineage>
</organism>
<evidence type="ECO:0000256" key="11">
    <source>
        <dbReference type="ARBA" id="ARBA00029304"/>
    </source>
</evidence>
<evidence type="ECO:0000256" key="7">
    <source>
        <dbReference type="ARBA" id="ARBA00023004"/>
    </source>
</evidence>
<dbReference type="Pfam" id="PF00920">
    <property type="entry name" value="ILVD_EDD_N"/>
    <property type="match status" value="1"/>
</dbReference>
<comment type="function">
    <text evidence="15">Functions in the biosynthesis of branched-chain amino acids. Catalyzes the dehydration of (2R,3R)-2,3-dihydroxy-3-methylpentanoate (2,3-dihydroxy-3-methylvalerate) into 2-oxo-3-methylpentanoate (2-oxo-3-methylvalerate) and of (2R)-2,3-dihydroxy-3-methylbutanoate (2,3-dihydroxyisovalerate) into 2-oxo-3-methylbutanoate (2-oxoisovalerate), the penultimate precursor to L-isoleucine and L-valine, respectively.</text>
</comment>
<evidence type="ECO:0000313" key="18">
    <source>
        <dbReference type="EMBL" id="KVK80439.1"/>
    </source>
</evidence>
<accession>A0A124SV72</accession>
<dbReference type="AlphaFoldDB" id="A0A124SV72"/>
<keyword evidence="4 15" id="KW-0001">2Fe-2S</keyword>
<evidence type="ECO:0000256" key="10">
    <source>
        <dbReference type="ARBA" id="ARBA00023304"/>
    </source>
</evidence>
<dbReference type="FunFam" id="3.50.30.80:FF:000001">
    <property type="entry name" value="Dihydroxy-acid dehydratase"/>
    <property type="match status" value="1"/>
</dbReference>
<dbReference type="InterPro" id="IPR042096">
    <property type="entry name" value="Dihydro-acid_dehy_C"/>
</dbReference>
<feature type="binding site" evidence="15">
    <location>
        <position position="447"/>
    </location>
    <ligand>
        <name>Mg(2+)</name>
        <dbReference type="ChEBI" id="CHEBI:18420"/>
    </ligand>
</feature>
<feature type="modified residue" description="N6-carboxylysine" evidence="15">
    <location>
        <position position="125"/>
    </location>
</feature>
<dbReference type="InterPro" id="IPR050165">
    <property type="entry name" value="DHAD_IlvD/Edd"/>
</dbReference>
<comment type="cofactor">
    <cofactor evidence="15">
        <name>[2Fe-2S] cluster</name>
        <dbReference type="ChEBI" id="CHEBI:190135"/>
    </cofactor>
    <text evidence="15">Binds 1 [2Fe-2S] cluster per subunit. This cluster acts as a Lewis acid cofactor.</text>
</comment>
<comment type="subunit">
    <text evidence="15">Homodimer.</text>
</comment>
<evidence type="ECO:0000256" key="9">
    <source>
        <dbReference type="ARBA" id="ARBA00023239"/>
    </source>
</evidence>
<dbReference type="PANTHER" id="PTHR21000">
    <property type="entry name" value="DIHYDROXY-ACID DEHYDRATASE DAD"/>
    <property type="match status" value="1"/>
</dbReference>
<dbReference type="GO" id="GO:0009099">
    <property type="term" value="P:L-valine biosynthetic process"/>
    <property type="evidence" value="ECO:0007669"/>
    <property type="project" value="UniProtKB-UniRule"/>
</dbReference>
<feature type="binding site" evidence="15">
    <location>
        <position position="124"/>
    </location>
    <ligand>
        <name>Mg(2+)</name>
        <dbReference type="ChEBI" id="CHEBI:18420"/>
    </ligand>
</feature>
<keyword evidence="7 15" id="KW-0408">Iron</keyword>
<comment type="catalytic activity">
    <reaction evidence="11">
        <text>(2R)-2,3-dihydroxy-3-methylbutanoate = 3-methyl-2-oxobutanoate + H2O</text>
        <dbReference type="Rhea" id="RHEA:24809"/>
        <dbReference type="ChEBI" id="CHEBI:11851"/>
        <dbReference type="ChEBI" id="CHEBI:15377"/>
        <dbReference type="ChEBI" id="CHEBI:49072"/>
        <dbReference type="EC" id="4.2.1.9"/>
    </reaction>
    <physiologicalReaction direction="left-to-right" evidence="11">
        <dbReference type="Rhea" id="RHEA:24810"/>
    </physiologicalReaction>
</comment>
<evidence type="ECO:0000256" key="4">
    <source>
        <dbReference type="ARBA" id="ARBA00022714"/>
    </source>
</evidence>
<dbReference type="NCBIfam" id="TIGR00110">
    <property type="entry name" value="ilvD"/>
    <property type="match status" value="1"/>
</dbReference>
<comment type="pathway">
    <text evidence="13 15">Amino-acid biosynthesis; L-isoleucine biosynthesis; L-isoleucine from 2-oxobutanoate: step 3/4.</text>
</comment>
<evidence type="ECO:0000256" key="1">
    <source>
        <dbReference type="ARBA" id="ARBA00001946"/>
    </source>
</evidence>